<organism evidence="7 8">
    <name type="scientific">Paramagnetospirillum caucaseum</name>
    <dbReference type="NCBI Taxonomy" id="1244869"/>
    <lineage>
        <taxon>Bacteria</taxon>
        <taxon>Pseudomonadati</taxon>
        <taxon>Pseudomonadota</taxon>
        <taxon>Alphaproteobacteria</taxon>
        <taxon>Rhodospirillales</taxon>
        <taxon>Magnetospirillaceae</taxon>
        <taxon>Paramagnetospirillum</taxon>
    </lineage>
</organism>
<dbReference type="InterPro" id="IPR016161">
    <property type="entry name" value="Ald_DH/histidinol_DH"/>
</dbReference>
<feature type="domain" description="Aldehyde dehydrogenase" evidence="6">
    <location>
        <begin position="30"/>
        <end position="497"/>
    </location>
</feature>
<name>M3A5M3_9PROT</name>
<evidence type="ECO:0000256" key="3">
    <source>
        <dbReference type="ARBA" id="ARBA00023097"/>
    </source>
</evidence>
<dbReference type="Proteomes" id="UP000011744">
    <property type="component" value="Unassembled WGS sequence"/>
</dbReference>
<dbReference type="Gene3D" id="3.40.605.10">
    <property type="entry name" value="Aldehyde Dehydrogenase, Chain A, domain 1"/>
    <property type="match status" value="1"/>
</dbReference>
<dbReference type="PROSITE" id="PS00070">
    <property type="entry name" value="ALDEHYDE_DEHYDR_CYS"/>
    <property type="match status" value="1"/>
</dbReference>
<feature type="active site" evidence="4">
    <location>
        <position position="274"/>
    </location>
</feature>
<evidence type="ECO:0000313" key="7">
    <source>
        <dbReference type="EMBL" id="EME68093.1"/>
    </source>
</evidence>
<evidence type="ECO:0000313" key="8">
    <source>
        <dbReference type="Proteomes" id="UP000011744"/>
    </source>
</evidence>
<dbReference type="eggNOG" id="COG1012">
    <property type="taxonomic scope" value="Bacteria"/>
</dbReference>
<dbReference type="OrthoDB" id="9772584at2"/>
<dbReference type="InterPro" id="IPR015590">
    <property type="entry name" value="Aldehyde_DH_dom"/>
</dbReference>
<proteinExistence type="inferred from homology"/>
<dbReference type="InterPro" id="IPR029510">
    <property type="entry name" value="Ald_DH_CS_GLU"/>
</dbReference>
<dbReference type="InterPro" id="IPR016163">
    <property type="entry name" value="Ald_DH_C"/>
</dbReference>
<evidence type="ECO:0000256" key="2">
    <source>
        <dbReference type="ARBA" id="ARBA00023002"/>
    </source>
</evidence>
<gene>
    <name evidence="7" type="ORF">H261_20210</name>
</gene>
<dbReference type="SUPFAM" id="SSF53720">
    <property type="entry name" value="ALDH-like"/>
    <property type="match status" value="1"/>
</dbReference>
<dbReference type="FunFam" id="3.40.309.10:FF:000012">
    <property type="entry name" value="Betaine aldehyde dehydrogenase"/>
    <property type="match status" value="1"/>
</dbReference>
<dbReference type="InterPro" id="IPR016162">
    <property type="entry name" value="Ald_DH_N"/>
</dbReference>
<dbReference type="PANTHER" id="PTHR11699">
    <property type="entry name" value="ALDEHYDE DEHYDROGENASE-RELATED"/>
    <property type="match status" value="1"/>
</dbReference>
<dbReference type="GO" id="GO:0016620">
    <property type="term" value="F:oxidoreductase activity, acting on the aldehyde or oxo group of donors, NAD or NADP as acceptor"/>
    <property type="evidence" value="ECO:0007669"/>
    <property type="project" value="InterPro"/>
</dbReference>
<dbReference type="EMBL" id="AONQ01000083">
    <property type="protein sequence ID" value="EME68093.1"/>
    <property type="molecule type" value="Genomic_DNA"/>
</dbReference>
<dbReference type="Pfam" id="PF00171">
    <property type="entry name" value="Aldedh"/>
    <property type="match status" value="1"/>
</dbReference>
<dbReference type="FunFam" id="3.40.605.10:FF:000050">
    <property type="entry name" value="Aldehyde dehydrogenase, mitochondrial"/>
    <property type="match status" value="1"/>
</dbReference>
<keyword evidence="3" id="KW-0558">Oxidation</keyword>
<dbReference type="PATRIC" id="fig|1244869.3.peg.4020"/>
<comment type="caution">
    <text evidence="7">The sequence shown here is derived from an EMBL/GenBank/DDBJ whole genome shotgun (WGS) entry which is preliminary data.</text>
</comment>
<accession>M3A5M3</accession>
<dbReference type="AlphaFoldDB" id="M3A5M3"/>
<keyword evidence="8" id="KW-1185">Reference proteome</keyword>
<dbReference type="RefSeq" id="WP_008621233.1">
    <property type="nucleotide sequence ID" value="NZ_AONQ01000083.1"/>
</dbReference>
<evidence type="ECO:0000256" key="5">
    <source>
        <dbReference type="RuleBase" id="RU003345"/>
    </source>
</evidence>
<evidence type="ECO:0000259" key="6">
    <source>
        <dbReference type="Pfam" id="PF00171"/>
    </source>
</evidence>
<evidence type="ECO:0000256" key="1">
    <source>
        <dbReference type="ARBA" id="ARBA00009986"/>
    </source>
</evidence>
<reference evidence="7 8" key="1">
    <citation type="journal article" date="2014" name="Genome Announc.">
        <title>Draft Genome Sequence of Magnetospirillum sp. Strain SO-1, a Freshwater Magnetotactic Bacterium Isolated from the Ol'khovka River, Russia.</title>
        <authorList>
            <person name="Grouzdev D.S."/>
            <person name="Dziuba M.V."/>
            <person name="Sukhacheva M.S."/>
            <person name="Mardanov A.V."/>
            <person name="Beletskiy A.V."/>
            <person name="Kuznetsov B.B."/>
            <person name="Skryabin K.G."/>
        </authorList>
    </citation>
    <scope>NUCLEOTIDE SEQUENCE [LARGE SCALE GENOMIC DNA]</scope>
    <source>
        <strain evidence="7 8">SO-1</strain>
    </source>
</reference>
<dbReference type="Gene3D" id="3.40.309.10">
    <property type="entry name" value="Aldehyde Dehydrogenase, Chain A, domain 2"/>
    <property type="match status" value="1"/>
</dbReference>
<sequence length="501" mass="53256">MNPEELAGKIRQDTKDFLARKHKLLIGGQWVEAASGKTFPVYDPGTGRQIASVAEADSADVDRAVTAARAAFENKAWRDMKASDRERLLHRLADLIEANADQLAELESLDNGKSVMMARHLDVVAAVDFCRYMAGWPTKNEGATIPVSFPYVPEGKFFAYTVREPVGVVGQIIPWNFPLLMAAWKLAPALASGCTSILKPAEQTPLTALRLGELIMEAGYPAGVVNILPGYGHTAGAAISAHHGVDKVAFTGSTEVGKLITQAAMGNLKKVSLELGGKSPAIVLDDADLDIAIPGAAMAIFFNHGQVCAAGSRLYAHKSVFDKVVEGVAGAAKQFSLGHGMSPATQMGPLVSEEQARRVCGYIDSGLAEGACAVAGGRRLDQPGYFVEPTVLVNTNPGMKVVREEIFGPVVVAMPYTDLDEVIAAANDSIYGLGASVWTRDLSKMHRLTPALKAGTVWVNCHGLVDAALPFGGYKQSGWGRELGKTAIDAYTETKSVCVAY</sequence>
<dbReference type="STRING" id="1244869.H261_20210"/>
<keyword evidence="2 5" id="KW-0560">Oxidoreductase</keyword>
<comment type="similarity">
    <text evidence="1 5">Belongs to the aldehyde dehydrogenase family.</text>
</comment>
<evidence type="ECO:0000256" key="4">
    <source>
        <dbReference type="PROSITE-ProRule" id="PRU10007"/>
    </source>
</evidence>
<dbReference type="InterPro" id="IPR016160">
    <property type="entry name" value="Ald_DH_CS_CYS"/>
</dbReference>
<protein>
    <submittedName>
        <fullName evidence="7">NAD-dependent aldehyde dehydrogenase</fullName>
    </submittedName>
</protein>
<dbReference type="PROSITE" id="PS00687">
    <property type="entry name" value="ALDEHYDE_DEHYDR_GLU"/>
    <property type="match status" value="1"/>
</dbReference>
<dbReference type="FunFam" id="3.40.605.10:FF:000026">
    <property type="entry name" value="Aldehyde dehydrogenase, putative"/>
    <property type="match status" value="1"/>
</dbReference>